<evidence type="ECO:0000256" key="4">
    <source>
        <dbReference type="ARBA" id="ARBA00022806"/>
    </source>
</evidence>
<evidence type="ECO:0000256" key="1">
    <source>
        <dbReference type="ARBA" id="ARBA00012552"/>
    </source>
</evidence>
<keyword evidence="2 8" id="KW-0547">Nucleotide-binding</keyword>
<evidence type="ECO:0000256" key="2">
    <source>
        <dbReference type="ARBA" id="ARBA00022741"/>
    </source>
</evidence>
<dbReference type="PROSITE" id="PS51192">
    <property type="entry name" value="HELICASE_ATP_BIND_1"/>
    <property type="match status" value="1"/>
</dbReference>
<comment type="catalytic activity">
    <reaction evidence="6">
        <text>ATP + H2O = ADP + phosphate + H(+)</text>
        <dbReference type="Rhea" id="RHEA:13065"/>
        <dbReference type="ChEBI" id="CHEBI:15377"/>
        <dbReference type="ChEBI" id="CHEBI:15378"/>
        <dbReference type="ChEBI" id="CHEBI:30616"/>
        <dbReference type="ChEBI" id="CHEBI:43474"/>
        <dbReference type="ChEBI" id="CHEBI:456216"/>
        <dbReference type="EC" id="3.6.4.13"/>
    </reaction>
</comment>
<evidence type="ECO:0000256" key="7">
    <source>
        <dbReference type="PROSITE-ProRule" id="PRU00552"/>
    </source>
</evidence>
<evidence type="ECO:0000256" key="9">
    <source>
        <dbReference type="SAM" id="MobiDB-lite"/>
    </source>
</evidence>
<comment type="similarity">
    <text evidence="8">Belongs to the DEAD box helicase family.</text>
</comment>
<feature type="region of interest" description="Disordered" evidence="9">
    <location>
        <begin position="509"/>
        <end position="550"/>
    </location>
</feature>
<dbReference type="InterPro" id="IPR011545">
    <property type="entry name" value="DEAD/DEAH_box_helicase_dom"/>
</dbReference>
<reference evidence="13" key="1">
    <citation type="journal article" date="2019" name="Elife">
        <title>Embryo polarity in moth flies and mosquitoes relies on distinct old genes with localized transcript isoforms.</title>
        <authorList>
            <person name="Yoon Y."/>
            <person name="Klomp J."/>
            <person name="Martin-Martin I."/>
            <person name="Criscione F."/>
            <person name="Calvo E."/>
            <person name="Ribeiro J."/>
            <person name="Schmidt-Ott U."/>
        </authorList>
    </citation>
    <scope>NUCLEOTIDE SEQUENCE</scope>
</reference>
<sequence>MDDCWDNEAESIPVAVDFVAAVEEEERYFAEQGNQDYDYKNGNEDYHEENYGENYNENYGESENKPWKGRDRGAGGDDGAESKPKEVYIPPEPTEDEDEIFASGINSGINFEKYDKIPVKVTGKDIPKEINTFAEANLCEPLMRNLERAGYKTPTPIQKYGIPFLLNGRDVMACAQTGSGKTAAFLLPMLEKLISEPDEVEVGHPQVLIISPTRELTIQIFDEARKFSVKTGIFANRIYGGTAAWHQAESLWKPCHILVATPGRLVDFVNRGNVRFDKLRFLVLDEADRMLDMGFLPDVEKVMRHSTMPQRSNYQTLMFSATFPNEIQKIANRFLENYIFLTVGIVGGACGDVTQVIYEVSKYEKRKKLEDILAEEDPTGTLVFVETKRNADFLASFVSANHFLTTSIHGDRQQSQRETALREFKQGKMKILIATSVAARGLDIANVRHVINYDLPKGVDDYVHRIGRTGRVGNKGKASSFYDASVDSGIADDLARILKESNQEIPDFLSGHGAGGGGYDSNFGGRDVRKDEYVSNEAQATNLPADDDWD</sequence>
<dbReference type="Gene3D" id="3.40.50.300">
    <property type="entry name" value="P-loop containing nucleotide triphosphate hydrolases"/>
    <property type="match status" value="2"/>
</dbReference>
<feature type="short sequence motif" description="Q motif" evidence="7">
    <location>
        <begin position="131"/>
        <end position="159"/>
    </location>
</feature>
<evidence type="ECO:0000313" key="13">
    <source>
        <dbReference type="EMBL" id="QFQ59538.1"/>
    </source>
</evidence>
<feature type="compositionally biased region" description="Low complexity" evidence="9">
    <location>
        <begin position="52"/>
        <end position="61"/>
    </location>
</feature>
<dbReference type="InterPro" id="IPR014014">
    <property type="entry name" value="RNA_helicase_DEAD_Q_motif"/>
</dbReference>
<name>A0A5P8HWL6_CLOAL</name>
<dbReference type="InterPro" id="IPR014001">
    <property type="entry name" value="Helicase_ATP-bd"/>
</dbReference>
<dbReference type="InterPro" id="IPR000629">
    <property type="entry name" value="RNA-helicase_DEAD-box_CS"/>
</dbReference>
<dbReference type="CDD" id="cd18787">
    <property type="entry name" value="SF2_C_DEAD"/>
    <property type="match status" value="1"/>
</dbReference>
<dbReference type="SMART" id="SM00490">
    <property type="entry name" value="HELICc"/>
    <property type="match status" value="1"/>
</dbReference>
<dbReference type="GO" id="GO:0003724">
    <property type="term" value="F:RNA helicase activity"/>
    <property type="evidence" value="ECO:0007669"/>
    <property type="project" value="UniProtKB-EC"/>
</dbReference>
<feature type="compositionally biased region" description="Basic and acidic residues" evidence="9">
    <location>
        <begin position="62"/>
        <end position="86"/>
    </location>
</feature>
<dbReference type="Pfam" id="PF00270">
    <property type="entry name" value="DEAD"/>
    <property type="match status" value="1"/>
</dbReference>
<organism evidence="13">
    <name type="scientific">Clogmia albipunctata</name>
    <name type="common">Mothmidge</name>
    <dbReference type="NCBI Taxonomy" id="85120"/>
    <lineage>
        <taxon>Eukaryota</taxon>
        <taxon>Metazoa</taxon>
        <taxon>Ecdysozoa</taxon>
        <taxon>Arthropoda</taxon>
        <taxon>Hexapoda</taxon>
        <taxon>Insecta</taxon>
        <taxon>Pterygota</taxon>
        <taxon>Neoptera</taxon>
        <taxon>Endopterygota</taxon>
        <taxon>Diptera</taxon>
        <taxon>Nematocera</taxon>
        <taxon>Psychodoidea</taxon>
        <taxon>Psychodidae</taxon>
        <taxon>Clogmia</taxon>
    </lineage>
</organism>
<proteinExistence type="evidence at transcript level"/>
<feature type="compositionally biased region" description="Basic and acidic residues" evidence="9">
    <location>
        <begin position="37"/>
        <end position="50"/>
    </location>
</feature>
<feature type="region of interest" description="Disordered" evidence="9">
    <location>
        <begin position="27"/>
        <end position="97"/>
    </location>
</feature>
<dbReference type="GO" id="GO:0003676">
    <property type="term" value="F:nucleic acid binding"/>
    <property type="evidence" value="ECO:0007669"/>
    <property type="project" value="InterPro"/>
</dbReference>
<dbReference type="Pfam" id="PF00271">
    <property type="entry name" value="Helicase_C"/>
    <property type="match status" value="1"/>
</dbReference>
<dbReference type="AlphaFoldDB" id="A0A5P8HWL6"/>
<evidence type="ECO:0000259" key="12">
    <source>
        <dbReference type="PROSITE" id="PS51195"/>
    </source>
</evidence>
<dbReference type="PROSITE" id="PS51194">
    <property type="entry name" value="HELICASE_CTER"/>
    <property type="match status" value="1"/>
</dbReference>
<dbReference type="EC" id="3.6.4.13" evidence="1"/>
<evidence type="ECO:0000259" key="10">
    <source>
        <dbReference type="PROSITE" id="PS51192"/>
    </source>
</evidence>
<protein>
    <recommendedName>
        <fullName evidence="1">RNA helicase</fullName>
        <ecNumber evidence="1">3.6.4.13</ecNumber>
    </recommendedName>
</protein>
<feature type="domain" description="Helicase C-terminal" evidence="11">
    <location>
        <begin position="368"/>
        <end position="513"/>
    </location>
</feature>
<dbReference type="InterPro" id="IPR001650">
    <property type="entry name" value="Helicase_C-like"/>
</dbReference>
<evidence type="ECO:0000256" key="6">
    <source>
        <dbReference type="ARBA" id="ARBA00047984"/>
    </source>
</evidence>
<evidence type="ECO:0000256" key="3">
    <source>
        <dbReference type="ARBA" id="ARBA00022801"/>
    </source>
</evidence>
<dbReference type="FunFam" id="3.40.50.300:FF:000397">
    <property type="entry name" value="Probable ATP-dependent RNA helicase DDX4"/>
    <property type="match status" value="1"/>
</dbReference>
<dbReference type="PROSITE" id="PS51195">
    <property type="entry name" value="Q_MOTIF"/>
    <property type="match status" value="1"/>
</dbReference>
<evidence type="ECO:0000259" key="11">
    <source>
        <dbReference type="PROSITE" id="PS51194"/>
    </source>
</evidence>
<dbReference type="InterPro" id="IPR027417">
    <property type="entry name" value="P-loop_NTPase"/>
</dbReference>
<keyword evidence="4 8" id="KW-0347">Helicase</keyword>
<dbReference type="SMART" id="SM00487">
    <property type="entry name" value="DEXDc"/>
    <property type="match status" value="1"/>
</dbReference>
<dbReference type="GO" id="GO:0031047">
    <property type="term" value="P:regulatory ncRNA-mediated gene silencing"/>
    <property type="evidence" value="ECO:0007669"/>
    <property type="project" value="UniProtKB-ARBA"/>
</dbReference>
<dbReference type="PROSITE" id="PS00039">
    <property type="entry name" value="DEAD_ATP_HELICASE"/>
    <property type="match status" value="1"/>
</dbReference>
<feature type="domain" description="DEAD-box RNA helicase Q" evidence="12">
    <location>
        <begin position="131"/>
        <end position="159"/>
    </location>
</feature>
<evidence type="ECO:0000256" key="8">
    <source>
        <dbReference type="RuleBase" id="RU000492"/>
    </source>
</evidence>
<accession>A0A5P8HWL6</accession>
<dbReference type="EMBL" id="MN122113">
    <property type="protein sequence ID" value="QFQ59538.1"/>
    <property type="molecule type" value="mRNA"/>
</dbReference>
<dbReference type="GO" id="GO:0016787">
    <property type="term" value="F:hydrolase activity"/>
    <property type="evidence" value="ECO:0007669"/>
    <property type="project" value="UniProtKB-KW"/>
</dbReference>
<dbReference type="GO" id="GO:0005524">
    <property type="term" value="F:ATP binding"/>
    <property type="evidence" value="ECO:0007669"/>
    <property type="project" value="UniProtKB-KW"/>
</dbReference>
<dbReference type="PANTHER" id="PTHR47958">
    <property type="entry name" value="ATP-DEPENDENT RNA HELICASE DBP3"/>
    <property type="match status" value="1"/>
</dbReference>
<dbReference type="SUPFAM" id="SSF52540">
    <property type="entry name" value="P-loop containing nucleoside triphosphate hydrolases"/>
    <property type="match status" value="2"/>
</dbReference>
<keyword evidence="5 8" id="KW-0067">ATP-binding</keyword>
<dbReference type="FunFam" id="3.40.50.300:FF:000008">
    <property type="entry name" value="ATP-dependent RNA helicase RhlB"/>
    <property type="match status" value="1"/>
</dbReference>
<feature type="domain" description="Helicase ATP-binding" evidence="10">
    <location>
        <begin position="162"/>
        <end position="341"/>
    </location>
</feature>
<keyword evidence="3 8" id="KW-0378">Hydrolase</keyword>
<evidence type="ECO:0000256" key="5">
    <source>
        <dbReference type="ARBA" id="ARBA00022840"/>
    </source>
</evidence>